<dbReference type="FunFam" id="3.40.50.300:FF:000335">
    <property type="entry name" value="ATP binding cassette subfamily A member 5"/>
    <property type="match status" value="1"/>
</dbReference>
<keyword evidence="4 11" id="KW-0812">Transmembrane</keyword>
<feature type="compositionally biased region" description="Polar residues" evidence="10">
    <location>
        <begin position="655"/>
        <end position="664"/>
    </location>
</feature>
<keyword evidence="8 11" id="KW-1133">Transmembrane helix</keyword>
<dbReference type="FunFam" id="3.40.50.300:FF:000298">
    <property type="entry name" value="ATP-binding cassette sub-family A member 12"/>
    <property type="match status" value="1"/>
</dbReference>
<sequence>MDSLFRLQFSTIYKKNMLIAYRSKDIFKESTLPLFAGVLLLLTKYLDQLAMMAPLLIPLAISGTSRSTLIQLVEEKAERYKETQKIMGLKQSAYITAWISSSYSKGVLSVFTFIIAPLISGFPYVDNAAPFVIAYFLYFICSIHQSLCFSTMFSKVKMASEIGTILMIIPIFLVFLIFVDEVKNKSEFYWIMGLFPQCSIAFCYIALQQEGSMFYQNGNLISSYYSSSDAIIQLSFMIFVYIILYFYLDQVIPNEYGVSKHPLFFVINLFKKSDKTSSNRLKSKNNSLIQPLNQNDEEQVSVFQNPQDTSSALFHEVYPNEKNLPARVIIKSLQKVFGDFTAVDKISINLYESNIFCLLGHNGAGKTTTISLLTGLISKTSGNVQIYDKDLETDIDQIRNNIGLCTQRDCLYDDLTFIEQLKLIGQIKGLSGEKLLQEVEYILEKTGTHSEANKKVKELSGGQKRKLSLGMALIGGSKMIFLDEPTSGMDNLSRRAIWDILESVRSEERTLVLTTHHLDEAEVLADRIGIMAKGKLLAVGSSQFIKKNFGEGYSLRISVEEQHIQDFQSQWKQEIKNIIESRIKDCQFNPQTPADTILYLIPFSAQACFAELFHSLEKYEHINVDLEMNSLEDAFINIGMDEENFLERNNRRLSRSGSKNNQQNEGEHKNITKNEYTNFNDIQVPDCLKNPPSYSFVSQLQAIFLRRFYYTIRNSTNWISFVIALILLIAATVVVGFFSKPPGVNENNFRLSFMSYFMVLAYTFNSAIFIQLPVMEREYHLKYALNVMGCRVLPYWLGTFLFDFAVFFLTIVIFIILCFAQNLTYVTDEFVNIFFILVTFGSTYITSSYFWGFIFQKSSAALKFYPLMNYFVVFSLPWIIIGSIYELYDNNLISTTLNEWLNGFLEIPLYLISPLFSMNVAFISVYPQTSDEGIAHTDLVITLNDPYQFCLMQIASASIFMGLTLYIEQRKYGVKNTGNQQNEAQILAQIEEQGDQLVEEENQKVVKLENQTVRVKGLTKIYDNGTLAIKNTNFTFGKGEIFGLLGPNGAGKSSTFSILTSLIPKSYGSLKIKNIEVDKGIMEIYQDVGICPQFDCLWENLSPPEHLKLFGRMKGLKGKDLDESVDYFLKAMQLTEMVKKKAGQLSGGNKRKLCVANALIGGPDVQFFDEPSTGVDPIARRFLWNTLNMGIKLRNSAICMTTHTMEEAESLCTKIGILIKGQFVTIGTPQQLRNKYGQGYNITIKLNQQNKDDIKKILEKTFPSISEIPEKRSDYCHFNIKKEEFKFSKAFNLCENELKGKQIIEDFSINQSSLEQVYLQFSRFQNDDSEVEKQNDKA</sequence>
<feature type="domain" description="ABC transporter" evidence="12">
    <location>
        <begin position="1013"/>
        <end position="1245"/>
    </location>
</feature>
<dbReference type="CDD" id="cd03263">
    <property type="entry name" value="ABC_subfamily_A"/>
    <property type="match status" value="2"/>
</dbReference>
<feature type="transmembrane region" description="Helical" evidence="11">
    <location>
        <begin position="94"/>
        <end position="119"/>
    </location>
</feature>
<comment type="similarity">
    <text evidence="2">Belongs to the ABC transporter superfamily. ABCA family.</text>
</comment>
<dbReference type="PANTHER" id="PTHR19229:SF36">
    <property type="entry name" value="ATP-BINDING CASSETTE SUB-FAMILY A MEMBER 2"/>
    <property type="match status" value="1"/>
</dbReference>
<evidence type="ECO:0000256" key="7">
    <source>
        <dbReference type="ARBA" id="ARBA00022840"/>
    </source>
</evidence>
<dbReference type="SUPFAM" id="SSF52540">
    <property type="entry name" value="P-loop containing nucleoside triphosphate hydrolases"/>
    <property type="match status" value="2"/>
</dbReference>
<feature type="transmembrane region" description="Helical" evidence="11">
    <location>
        <begin position="188"/>
        <end position="207"/>
    </location>
</feature>
<dbReference type="Proteomes" id="UP000009168">
    <property type="component" value="Unassembled WGS sequence"/>
</dbReference>
<comment type="subcellular location">
    <subcellularLocation>
        <location evidence="1">Membrane</location>
        <topology evidence="1">Multi-pass membrane protein</topology>
    </subcellularLocation>
</comment>
<feature type="transmembrane region" description="Helical" evidence="11">
    <location>
        <begin position="751"/>
        <end position="775"/>
    </location>
</feature>
<feature type="transmembrane region" description="Helical" evidence="11">
    <location>
        <begin position="867"/>
        <end position="888"/>
    </location>
</feature>
<dbReference type="InParanoid" id="Q237H9"/>
<evidence type="ECO:0000256" key="2">
    <source>
        <dbReference type="ARBA" id="ARBA00008869"/>
    </source>
</evidence>
<evidence type="ECO:0000256" key="4">
    <source>
        <dbReference type="ARBA" id="ARBA00022692"/>
    </source>
</evidence>
<dbReference type="InterPro" id="IPR003439">
    <property type="entry name" value="ABC_transporter-like_ATP-bd"/>
</dbReference>
<keyword evidence="3" id="KW-0813">Transport</keyword>
<keyword evidence="6" id="KW-0547">Nucleotide-binding</keyword>
<keyword evidence="7" id="KW-0067">ATP-binding</keyword>
<evidence type="ECO:0000256" key="10">
    <source>
        <dbReference type="SAM" id="MobiDB-lite"/>
    </source>
</evidence>
<dbReference type="GO" id="GO:0016020">
    <property type="term" value="C:membrane"/>
    <property type="evidence" value="ECO:0007669"/>
    <property type="project" value="UniProtKB-SubCell"/>
</dbReference>
<keyword evidence="9 11" id="KW-0472">Membrane</keyword>
<dbReference type="RefSeq" id="XP_001013007.2">
    <property type="nucleotide sequence ID" value="XM_001013007.3"/>
</dbReference>
<feature type="region of interest" description="Disordered" evidence="10">
    <location>
        <begin position="652"/>
        <end position="671"/>
    </location>
</feature>
<keyword evidence="5" id="KW-0677">Repeat</keyword>
<feature type="transmembrane region" description="Helical" evidence="11">
    <location>
        <begin position="909"/>
        <end position="926"/>
    </location>
</feature>
<dbReference type="Gene3D" id="3.40.50.300">
    <property type="entry name" value="P-loop containing nucleotide triphosphate hydrolases"/>
    <property type="match status" value="2"/>
</dbReference>
<dbReference type="GeneID" id="7829909"/>
<feature type="transmembrane region" description="Helical" evidence="11">
    <location>
        <begin position="718"/>
        <end position="739"/>
    </location>
</feature>
<evidence type="ECO:0000256" key="5">
    <source>
        <dbReference type="ARBA" id="ARBA00022737"/>
    </source>
</evidence>
<dbReference type="GO" id="GO:0005319">
    <property type="term" value="F:lipid transporter activity"/>
    <property type="evidence" value="ECO:0007669"/>
    <property type="project" value="TreeGrafter"/>
</dbReference>
<dbReference type="Pfam" id="PF23321">
    <property type="entry name" value="R1_ABCA1"/>
    <property type="match status" value="1"/>
</dbReference>
<feature type="transmembrane region" description="Helical" evidence="11">
    <location>
        <begin position="831"/>
        <end position="855"/>
    </location>
</feature>
<dbReference type="eggNOG" id="KOG0059">
    <property type="taxonomic scope" value="Eukaryota"/>
</dbReference>
<evidence type="ECO:0000256" key="6">
    <source>
        <dbReference type="ARBA" id="ARBA00022741"/>
    </source>
</evidence>
<keyword evidence="14" id="KW-1185">Reference proteome</keyword>
<feature type="transmembrane region" description="Helical" evidence="11">
    <location>
        <begin position="162"/>
        <end position="182"/>
    </location>
</feature>
<dbReference type="Pfam" id="PF12698">
    <property type="entry name" value="ABC2_membrane_3"/>
    <property type="match status" value="2"/>
</dbReference>
<dbReference type="Pfam" id="PF00005">
    <property type="entry name" value="ABC_tran"/>
    <property type="match status" value="2"/>
</dbReference>
<evidence type="ECO:0000313" key="13">
    <source>
        <dbReference type="EMBL" id="EAR92762.2"/>
    </source>
</evidence>
<dbReference type="GO" id="GO:0005524">
    <property type="term" value="F:ATP binding"/>
    <property type="evidence" value="ECO:0007669"/>
    <property type="project" value="UniProtKB-KW"/>
</dbReference>
<dbReference type="SMART" id="SM00382">
    <property type="entry name" value="AAA"/>
    <property type="match status" value="2"/>
</dbReference>
<evidence type="ECO:0000256" key="11">
    <source>
        <dbReference type="SAM" id="Phobius"/>
    </source>
</evidence>
<dbReference type="InterPro" id="IPR013525">
    <property type="entry name" value="ABC2_TM"/>
</dbReference>
<evidence type="ECO:0000259" key="12">
    <source>
        <dbReference type="PROSITE" id="PS50893"/>
    </source>
</evidence>
<feature type="transmembrane region" description="Helical" evidence="11">
    <location>
        <begin position="228"/>
        <end position="248"/>
    </location>
</feature>
<reference evidence="14" key="1">
    <citation type="journal article" date="2006" name="PLoS Biol.">
        <title>Macronuclear genome sequence of the ciliate Tetrahymena thermophila, a model eukaryote.</title>
        <authorList>
            <person name="Eisen J.A."/>
            <person name="Coyne R.S."/>
            <person name="Wu M."/>
            <person name="Wu D."/>
            <person name="Thiagarajan M."/>
            <person name="Wortman J.R."/>
            <person name="Badger J.H."/>
            <person name="Ren Q."/>
            <person name="Amedeo P."/>
            <person name="Jones K.M."/>
            <person name="Tallon L.J."/>
            <person name="Delcher A.L."/>
            <person name="Salzberg S.L."/>
            <person name="Silva J.C."/>
            <person name="Haas B.J."/>
            <person name="Majoros W.H."/>
            <person name="Farzad M."/>
            <person name="Carlton J.M."/>
            <person name="Smith R.K. Jr."/>
            <person name="Garg J."/>
            <person name="Pearlman R.E."/>
            <person name="Karrer K.M."/>
            <person name="Sun L."/>
            <person name="Manning G."/>
            <person name="Elde N.C."/>
            <person name="Turkewitz A.P."/>
            <person name="Asai D.J."/>
            <person name="Wilkes D.E."/>
            <person name="Wang Y."/>
            <person name="Cai H."/>
            <person name="Collins K."/>
            <person name="Stewart B.A."/>
            <person name="Lee S.R."/>
            <person name="Wilamowska K."/>
            <person name="Weinberg Z."/>
            <person name="Ruzzo W.L."/>
            <person name="Wloga D."/>
            <person name="Gaertig J."/>
            <person name="Frankel J."/>
            <person name="Tsao C.-C."/>
            <person name="Gorovsky M.A."/>
            <person name="Keeling P.J."/>
            <person name="Waller R.F."/>
            <person name="Patron N.J."/>
            <person name="Cherry J.M."/>
            <person name="Stover N.A."/>
            <person name="Krieger C.J."/>
            <person name="del Toro C."/>
            <person name="Ryder H.F."/>
            <person name="Williamson S.C."/>
            <person name="Barbeau R.A."/>
            <person name="Hamilton E.P."/>
            <person name="Orias E."/>
        </authorList>
    </citation>
    <scope>NUCLEOTIDE SEQUENCE [LARGE SCALE GENOMIC DNA]</scope>
    <source>
        <strain evidence="14">SB210</strain>
    </source>
</reference>
<dbReference type="GO" id="GO:0016887">
    <property type="term" value="F:ATP hydrolysis activity"/>
    <property type="evidence" value="ECO:0007669"/>
    <property type="project" value="InterPro"/>
</dbReference>
<evidence type="ECO:0000256" key="3">
    <source>
        <dbReference type="ARBA" id="ARBA00022448"/>
    </source>
</evidence>
<feature type="transmembrane region" description="Helical" evidence="11">
    <location>
        <begin position="131"/>
        <end position="150"/>
    </location>
</feature>
<feature type="transmembrane region" description="Helical" evidence="11">
    <location>
        <begin position="946"/>
        <end position="967"/>
    </location>
</feature>
<feature type="transmembrane region" description="Helical" evidence="11">
    <location>
        <begin position="795"/>
        <end position="819"/>
    </location>
</feature>
<protein>
    <submittedName>
        <fullName evidence="13">ABC transporter family protein</fullName>
    </submittedName>
</protein>
<dbReference type="KEGG" id="tet:TTHERM_00323060"/>
<dbReference type="InterPro" id="IPR017871">
    <property type="entry name" value="ABC_transporter-like_CS"/>
</dbReference>
<feature type="domain" description="ABC transporter" evidence="12">
    <location>
        <begin position="328"/>
        <end position="558"/>
    </location>
</feature>
<name>Q237H9_TETTS</name>
<dbReference type="InterPro" id="IPR026082">
    <property type="entry name" value="ABCA"/>
</dbReference>
<evidence type="ECO:0000313" key="14">
    <source>
        <dbReference type="Proteomes" id="UP000009168"/>
    </source>
</evidence>
<accession>Q237H9</accession>
<evidence type="ECO:0000256" key="8">
    <source>
        <dbReference type="ARBA" id="ARBA00022989"/>
    </source>
</evidence>
<dbReference type="InterPro" id="IPR056264">
    <property type="entry name" value="R2_ABCA1-4-like"/>
</dbReference>
<evidence type="ECO:0000256" key="1">
    <source>
        <dbReference type="ARBA" id="ARBA00004141"/>
    </source>
</evidence>
<dbReference type="PROSITE" id="PS50893">
    <property type="entry name" value="ABC_TRANSPORTER_2"/>
    <property type="match status" value="2"/>
</dbReference>
<dbReference type="InterPro" id="IPR003593">
    <property type="entry name" value="AAA+_ATPase"/>
</dbReference>
<evidence type="ECO:0000256" key="9">
    <source>
        <dbReference type="ARBA" id="ARBA00023136"/>
    </source>
</evidence>
<gene>
    <name evidence="13" type="ORF">TTHERM_00323060</name>
</gene>
<organism evidence="13 14">
    <name type="scientific">Tetrahymena thermophila (strain SB210)</name>
    <dbReference type="NCBI Taxonomy" id="312017"/>
    <lineage>
        <taxon>Eukaryota</taxon>
        <taxon>Sar</taxon>
        <taxon>Alveolata</taxon>
        <taxon>Ciliophora</taxon>
        <taxon>Intramacronucleata</taxon>
        <taxon>Oligohymenophorea</taxon>
        <taxon>Hymenostomatida</taxon>
        <taxon>Tetrahymenina</taxon>
        <taxon>Tetrahymenidae</taxon>
        <taxon>Tetrahymena</taxon>
    </lineage>
</organism>
<dbReference type="OrthoDB" id="8061355at2759"/>
<dbReference type="HOGENOM" id="CLU_000604_19_1_1"/>
<dbReference type="InterPro" id="IPR027417">
    <property type="entry name" value="P-loop_NTPase"/>
</dbReference>
<dbReference type="PANTHER" id="PTHR19229">
    <property type="entry name" value="ATP-BINDING CASSETTE TRANSPORTER SUBFAMILY A ABCA"/>
    <property type="match status" value="1"/>
</dbReference>
<dbReference type="PROSITE" id="PS00211">
    <property type="entry name" value="ABC_TRANSPORTER_1"/>
    <property type="match status" value="2"/>
</dbReference>
<proteinExistence type="inferred from homology"/>
<dbReference type="GO" id="GO:0140359">
    <property type="term" value="F:ABC-type transporter activity"/>
    <property type="evidence" value="ECO:0007669"/>
    <property type="project" value="InterPro"/>
</dbReference>
<dbReference type="EMBL" id="GG662743">
    <property type="protein sequence ID" value="EAR92762.2"/>
    <property type="molecule type" value="Genomic_DNA"/>
</dbReference>